<dbReference type="Gene3D" id="2.70.70.10">
    <property type="entry name" value="Glucose Permease (Domain IIA)"/>
    <property type="match status" value="1"/>
</dbReference>
<feature type="domain" description="M23ase beta-sheet core" evidence="2">
    <location>
        <begin position="196"/>
        <end position="292"/>
    </location>
</feature>
<dbReference type="Proteomes" id="UP001060919">
    <property type="component" value="Chromosome"/>
</dbReference>
<keyword evidence="4" id="KW-1185">Reference proteome</keyword>
<dbReference type="RefSeq" id="WP_264789912.1">
    <property type="nucleotide sequence ID" value="NZ_AP026867.1"/>
</dbReference>
<proteinExistence type="predicted"/>
<dbReference type="InterPro" id="IPR016047">
    <property type="entry name" value="M23ase_b-sheet_dom"/>
</dbReference>
<keyword evidence="1" id="KW-0472">Membrane</keyword>
<sequence length="322" mass="36020">MGKEKYIYNKHTLRYEKANVSFKQQLLRISGVVGCIAAYTALIFALSPNKSTSSQAKELADMKQKYEAMNYQLDIMSSALNNIHDRDDAIYRQVLEMEPTDQGIWNGGRGGSDKYADLRNLSDSELLIATSKKLEKLRHQLAVSAESQDAIIKQAQDKEKMLGAIPSIRPIRNLKKKIQHLSGFGYRTHPVFKTRKMHTGIDFGARKGTPIYATGDGKIVRVEYKKTGYGRNVVIDHGFGYQTLYGHMSKVECKVGQKVKRGEVIGLVGSTGTSTSPHVHYEVVYKGKKINPLPFCLDGLSTEEYKQFVSDATAENQAMSIE</sequence>
<evidence type="ECO:0000256" key="1">
    <source>
        <dbReference type="SAM" id="Phobius"/>
    </source>
</evidence>
<keyword evidence="1" id="KW-1133">Transmembrane helix</keyword>
<gene>
    <name evidence="3" type="ORF">AsAng_0054760</name>
</gene>
<dbReference type="PANTHER" id="PTHR21666:SF286">
    <property type="entry name" value="LIPOPROTEIN NLPD"/>
    <property type="match status" value="1"/>
</dbReference>
<dbReference type="EMBL" id="AP026867">
    <property type="protein sequence ID" value="BDS14695.1"/>
    <property type="molecule type" value="Genomic_DNA"/>
</dbReference>
<dbReference type="AlphaFoldDB" id="A0A916DWH5"/>
<dbReference type="SUPFAM" id="SSF51261">
    <property type="entry name" value="Duplicated hybrid motif"/>
    <property type="match status" value="1"/>
</dbReference>
<dbReference type="CDD" id="cd12797">
    <property type="entry name" value="M23_peptidase"/>
    <property type="match status" value="1"/>
</dbReference>
<dbReference type="InterPro" id="IPR050570">
    <property type="entry name" value="Cell_wall_metabolism_enzyme"/>
</dbReference>
<keyword evidence="1" id="KW-0812">Transmembrane</keyword>
<reference evidence="3" key="1">
    <citation type="submission" date="2022-09" db="EMBL/GenBank/DDBJ databases">
        <title>Aureispira anguillicida sp. nov., isolated from Leptocephalus of Japanese eel Anguilla japonica.</title>
        <authorList>
            <person name="Yuasa K."/>
            <person name="Mekata T."/>
            <person name="Ikunari K."/>
        </authorList>
    </citation>
    <scope>NUCLEOTIDE SEQUENCE</scope>
    <source>
        <strain evidence="3">EL160426</strain>
    </source>
</reference>
<dbReference type="InterPro" id="IPR011055">
    <property type="entry name" value="Dup_hybrid_motif"/>
</dbReference>
<organism evidence="3 4">
    <name type="scientific">Aureispira anguillae</name>
    <dbReference type="NCBI Taxonomy" id="2864201"/>
    <lineage>
        <taxon>Bacteria</taxon>
        <taxon>Pseudomonadati</taxon>
        <taxon>Bacteroidota</taxon>
        <taxon>Saprospiria</taxon>
        <taxon>Saprospirales</taxon>
        <taxon>Saprospiraceae</taxon>
        <taxon>Aureispira</taxon>
    </lineage>
</organism>
<dbReference type="FunFam" id="2.70.70.10:FF:000006">
    <property type="entry name" value="M23 family peptidase"/>
    <property type="match status" value="1"/>
</dbReference>
<dbReference type="KEGG" id="aup:AsAng_0054760"/>
<evidence type="ECO:0000313" key="3">
    <source>
        <dbReference type="EMBL" id="BDS14695.1"/>
    </source>
</evidence>
<dbReference type="GO" id="GO:0004222">
    <property type="term" value="F:metalloendopeptidase activity"/>
    <property type="evidence" value="ECO:0007669"/>
    <property type="project" value="TreeGrafter"/>
</dbReference>
<evidence type="ECO:0000259" key="2">
    <source>
        <dbReference type="Pfam" id="PF01551"/>
    </source>
</evidence>
<name>A0A916DWH5_9BACT</name>
<dbReference type="Pfam" id="PF01551">
    <property type="entry name" value="Peptidase_M23"/>
    <property type="match status" value="1"/>
</dbReference>
<dbReference type="PANTHER" id="PTHR21666">
    <property type="entry name" value="PEPTIDASE-RELATED"/>
    <property type="match status" value="1"/>
</dbReference>
<feature type="transmembrane region" description="Helical" evidence="1">
    <location>
        <begin position="26"/>
        <end position="46"/>
    </location>
</feature>
<evidence type="ECO:0000313" key="4">
    <source>
        <dbReference type="Proteomes" id="UP001060919"/>
    </source>
</evidence>
<accession>A0A916DWH5</accession>
<protein>
    <submittedName>
        <fullName evidence="3">M23 family metallopeptidase</fullName>
    </submittedName>
</protein>